<proteinExistence type="inferred from homology"/>
<sequence length="91" mass="10993">MKYSWKFDSKAEKQFSKLDYPVQRRIYNWLETNISSGKNPRIYGKALEGEFKTLWRYRVGKYRIIADIIDDEFIVVVLKTGKRSDIYQNKF</sequence>
<dbReference type="EMBL" id="DF968000">
    <property type="protein sequence ID" value="GAO99696.1"/>
    <property type="molecule type" value="Genomic_DNA"/>
</dbReference>
<dbReference type="SUPFAM" id="SSF143011">
    <property type="entry name" value="RelE-like"/>
    <property type="match status" value="1"/>
</dbReference>
<dbReference type="InterPro" id="IPR035093">
    <property type="entry name" value="RelE/ParE_toxin_dom_sf"/>
</dbReference>
<dbReference type="Proteomes" id="UP000253891">
    <property type="component" value="Unassembled WGS sequence"/>
</dbReference>
<keyword evidence="4" id="KW-1185">Reference proteome</keyword>
<dbReference type="RefSeq" id="WP_061993097.1">
    <property type="nucleotide sequence ID" value="NZ_DF968000.1"/>
</dbReference>
<evidence type="ECO:0000313" key="3">
    <source>
        <dbReference type="EMBL" id="GAO99696.1"/>
    </source>
</evidence>
<protein>
    <submittedName>
        <fullName evidence="3">Toxin-antitoxin system, toxin component, RelE family</fullName>
    </submittedName>
</protein>
<dbReference type="STRING" id="157463.GCA_001047075_00617"/>
<dbReference type="AlphaFoldDB" id="A0A0K8MGL4"/>
<gene>
    <name evidence="3" type="ORF">FFIC_231830</name>
</gene>
<keyword evidence="2" id="KW-1277">Toxin-antitoxin system</keyword>
<comment type="similarity">
    <text evidence="1">Belongs to the RelE toxin family.</text>
</comment>
<evidence type="ECO:0000256" key="1">
    <source>
        <dbReference type="ARBA" id="ARBA00006226"/>
    </source>
</evidence>
<evidence type="ECO:0000313" key="4">
    <source>
        <dbReference type="Proteomes" id="UP000253891"/>
    </source>
</evidence>
<dbReference type="Pfam" id="PF05016">
    <property type="entry name" value="ParE_toxin"/>
    <property type="match status" value="1"/>
</dbReference>
<dbReference type="InterPro" id="IPR007712">
    <property type="entry name" value="RelE/ParE_toxin"/>
</dbReference>
<reference evidence="3 4" key="1">
    <citation type="journal article" date="2015" name="BMC Genomics">
        <title>Comparative genomics of Fructobacillus spp. and Leuconostoc spp. reveals niche-specific evolution of Fructobacillus spp.</title>
        <authorList>
            <person name="Endo A."/>
            <person name="Tanizawa Y."/>
            <person name="Tanaka N."/>
            <person name="Maeno S."/>
            <person name="Kumar H."/>
            <person name="Shiwa Y."/>
            <person name="Okada S."/>
            <person name="Yoshikawa H."/>
            <person name="Dicks L."/>
            <person name="Nakagawa J."/>
            <person name="Arita M."/>
        </authorList>
    </citation>
    <scope>NUCLEOTIDE SEQUENCE [LARGE SCALE GENOMIC DNA]</scope>
    <source>
        <strain evidence="3 4">JCM 12225</strain>
    </source>
</reference>
<name>A0A0K8MGL4_9LACO</name>
<evidence type="ECO:0000256" key="2">
    <source>
        <dbReference type="ARBA" id="ARBA00022649"/>
    </source>
</evidence>
<dbReference type="PANTHER" id="PTHR35601:SF1">
    <property type="entry name" value="TOXIN RELE"/>
    <property type="match status" value="1"/>
</dbReference>
<dbReference type="Gene3D" id="3.30.2310.20">
    <property type="entry name" value="RelE-like"/>
    <property type="match status" value="1"/>
</dbReference>
<accession>A0A0K8MGL4</accession>
<dbReference type="OrthoDB" id="9805098at2"/>
<organism evidence="3 4">
    <name type="scientific">Fructobacillus ficulneus</name>
    <dbReference type="NCBI Taxonomy" id="157463"/>
    <lineage>
        <taxon>Bacteria</taxon>
        <taxon>Bacillati</taxon>
        <taxon>Bacillota</taxon>
        <taxon>Bacilli</taxon>
        <taxon>Lactobacillales</taxon>
        <taxon>Lactobacillaceae</taxon>
        <taxon>Fructobacillus</taxon>
    </lineage>
</organism>
<dbReference type="PANTHER" id="PTHR35601">
    <property type="entry name" value="TOXIN RELE"/>
    <property type="match status" value="1"/>
</dbReference>